<keyword evidence="5" id="KW-0408">Iron</keyword>
<protein>
    <submittedName>
        <fullName evidence="9">Pyrroloquinoline quinone biosynthesis protein PqqE</fullName>
    </submittedName>
</protein>
<dbReference type="Gene3D" id="3.20.20.70">
    <property type="entry name" value="Aldolase class I"/>
    <property type="match status" value="1"/>
</dbReference>
<dbReference type="RefSeq" id="WP_106391747.1">
    <property type="nucleotide sequence ID" value="NZ_PVNK01000119.1"/>
</dbReference>
<comment type="cofactor">
    <cofactor evidence="1">
        <name>[4Fe-4S] cluster</name>
        <dbReference type="ChEBI" id="CHEBI:49883"/>
    </cofactor>
</comment>
<evidence type="ECO:0000256" key="4">
    <source>
        <dbReference type="ARBA" id="ARBA00022723"/>
    </source>
</evidence>
<dbReference type="InterPro" id="IPR050377">
    <property type="entry name" value="Radical_SAM_PqqE_MftC-like"/>
</dbReference>
<keyword evidence="4" id="KW-0479">Metal-binding</keyword>
<evidence type="ECO:0000256" key="1">
    <source>
        <dbReference type="ARBA" id="ARBA00001966"/>
    </source>
</evidence>
<keyword evidence="6" id="KW-0411">Iron-sulfur</keyword>
<evidence type="ECO:0000256" key="6">
    <source>
        <dbReference type="ARBA" id="ARBA00023014"/>
    </source>
</evidence>
<feature type="domain" description="Radical SAM core" evidence="7">
    <location>
        <begin position="12"/>
        <end position="148"/>
    </location>
</feature>
<organism evidence="9 10">
    <name type="scientific">Enhygromyxa salina</name>
    <dbReference type="NCBI Taxonomy" id="215803"/>
    <lineage>
        <taxon>Bacteria</taxon>
        <taxon>Pseudomonadati</taxon>
        <taxon>Myxococcota</taxon>
        <taxon>Polyangia</taxon>
        <taxon>Nannocystales</taxon>
        <taxon>Nannocystaceae</taxon>
        <taxon>Enhygromyxa</taxon>
    </lineage>
</organism>
<name>A0A2S9YBH0_9BACT</name>
<dbReference type="SUPFAM" id="SSF102114">
    <property type="entry name" value="Radical SAM enzymes"/>
    <property type="match status" value="1"/>
</dbReference>
<dbReference type="InterPro" id="IPR058240">
    <property type="entry name" value="rSAM_sf"/>
</dbReference>
<evidence type="ECO:0000259" key="8">
    <source>
        <dbReference type="Pfam" id="PF13186"/>
    </source>
</evidence>
<dbReference type="GO" id="GO:0003824">
    <property type="term" value="F:catalytic activity"/>
    <property type="evidence" value="ECO:0007669"/>
    <property type="project" value="InterPro"/>
</dbReference>
<evidence type="ECO:0000259" key="7">
    <source>
        <dbReference type="Pfam" id="PF04055"/>
    </source>
</evidence>
<keyword evidence="2" id="KW-0004">4Fe-4S</keyword>
<dbReference type="InterPro" id="IPR023885">
    <property type="entry name" value="4Fe4S-binding_SPASM_dom"/>
</dbReference>
<dbReference type="SFLD" id="SFLDG01067">
    <property type="entry name" value="SPASM/twitch_domain_containing"/>
    <property type="match status" value="1"/>
</dbReference>
<dbReference type="GO" id="GO:0046872">
    <property type="term" value="F:metal ion binding"/>
    <property type="evidence" value="ECO:0007669"/>
    <property type="project" value="UniProtKB-KW"/>
</dbReference>
<dbReference type="InterPro" id="IPR034391">
    <property type="entry name" value="AdoMet-like_SPASM_containing"/>
</dbReference>
<dbReference type="InterPro" id="IPR007197">
    <property type="entry name" value="rSAM"/>
</dbReference>
<gene>
    <name evidence="9" type="ORF">ENSA5_23290</name>
</gene>
<dbReference type="AlphaFoldDB" id="A0A2S9YBH0"/>
<dbReference type="GO" id="GO:0051536">
    <property type="term" value="F:iron-sulfur cluster binding"/>
    <property type="evidence" value="ECO:0007669"/>
    <property type="project" value="UniProtKB-KW"/>
</dbReference>
<dbReference type="Proteomes" id="UP000237968">
    <property type="component" value="Unassembled WGS sequence"/>
</dbReference>
<evidence type="ECO:0000256" key="5">
    <source>
        <dbReference type="ARBA" id="ARBA00023004"/>
    </source>
</evidence>
<evidence type="ECO:0000313" key="10">
    <source>
        <dbReference type="Proteomes" id="UP000237968"/>
    </source>
</evidence>
<dbReference type="PANTHER" id="PTHR11228">
    <property type="entry name" value="RADICAL SAM DOMAIN PROTEIN"/>
    <property type="match status" value="1"/>
</dbReference>
<keyword evidence="10" id="KW-1185">Reference proteome</keyword>
<dbReference type="InterPro" id="IPR013785">
    <property type="entry name" value="Aldolase_TIM"/>
</dbReference>
<dbReference type="SFLD" id="SFLDG01387">
    <property type="entry name" value="BtrN-like_SPASM_domain_contain"/>
    <property type="match status" value="1"/>
</dbReference>
<reference evidence="9 10" key="1">
    <citation type="submission" date="2018-03" db="EMBL/GenBank/DDBJ databases">
        <title>Draft Genome Sequences of the Obligatory Marine Myxobacteria Enhygromyxa salina SWB005.</title>
        <authorList>
            <person name="Poehlein A."/>
            <person name="Moghaddam J.A."/>
            <person name="Harms H."/>
            <person name="Alanjari M."/>
            <person name="Koenig G.M."/>
            <person name="Daniel R."/>
            <person name="Schaeberle T.F."/>
        </authorList>
    </citation>
    <scope>NUCLEOTIDE SEQUENCE [LARGE SCALE GENOMIC DNA]</scope>
    <source>
        <strain evidence="9 10">SWB005</strain>
    </source>
</reference>
<dbReference type="OrthoDB" id="5414041at2"/>
<keyword evidence="3" id="KW-0949">S-adenosyl-L-methionine</keyword>
<proteinExistence type="predicted"/>
<dbReference type="CDD" id="cd01335">
    <property type="entry name" value="Radical_SAM"/>
    <property type="match status" value="1"/>
</dbReference>
<feature type="domain" description="4Fe4S-binding SPASM" evidence="8">
    <location>
        <begin position="216"/>
        <end position="281"/>
    </location>
</feature>
<dbReference type="SFLD" id="SFLDS00029">
    <property type="entry name" value="Radical_SAM"/>
    <property type="match status" value="1"/>
</dbReference>
<dbReference type="Pfam" id="PF13186">
    <property type="entry name" value="SPASM"/>
    <property type="match status" value="1"/>
</dbReference>
<evidence type="ECO:0000256" key="2">
    <source>
        <dbReference type="ARBA" id="ARBA00022485"/>
    </source>
</evidence>
<sequence length="331" mass="37484">MRVRQTPVITQIELTNHCPYTCIGCPRTHDMSRPLGFMSRETFEAIIEAIKPVQRDWGPLSLHHMGESTLHPELDEFVAYATSQGVPTSLACRPNHLSPSRSRALLEAGLTALIVSIDALDTPTLRQISGKVANYEGAKANVEAMLAARRELKAPTRIVLQMISYASNEHQWERFLTEWQREDEGVLTALKRFSSWTLPQLSDHAGKGIVHIGGICSIPFTTCVVLWDGRVALCNRDHDGRQVFGHVRDGLEAVWQGEAYQAYRRQFEDDELPEDAICRSCVKYPWQERAERTPESKQTWFGAEQLPWRYTAQWWLEHFGERVVASAGDGA</sequence>
<evidence type="ECO:0000256" key="3">
    <source>
        <dbReference type="ARBA" id="ARBA00022691"/>
    </source>
</evidence>
<dbReference type="CDD" id="cd21109">
    <property type="entry name" value="SPASM"/>
    <property type="match status" value="1"/>
</dbReference>
<accession>A0A2S9YBH0</accession>
<comment type="caution">
    <text evidence="9">The sequence shown here is derived from an EMBL/GenBank/DDBJ whole genome shotgun (WGS) entry which is preliminary data.</text>
</comment>
<dbReference type="EMBL" id="PVNK01000119">
    <property type="protein sequence ID" value="PRQ02402.1"/>
    <property type="molecule type" value="Genomic_DNA"/>
</dbReference>
<dbReference type="PANTHER" id="PTHR11228:SF7">
    <property type="entry name" value="PQQA PEPTIDE CYCLASE"/>
    <property type="match status" value="1"/>
</dbReference>
<evidence type="ECO:0000313" key="9">
    <source>
        <dbReference type="EMBL" id="PRQ02402.1"/>
    </source>
</evidence>
<dbReference type="Pfam" id="PF04055">
    <property type="entry name" value="Radical_SAM"/>
    <property type="match status" value="1"/>
</dbReference>